<evidence type="ECO:0000313" key="1">
    <source>
        <dbReference type="EMBL" id="SDO72810.1"/>
    </source>
</evidence>
<proteinExistence type="predicted"/>
<sequence>MKDKLNLQTRISNPATEAKQIVTDLPCTYRVEASEDVGIQTCLVK</sequence>
<organism evidence="1 2">
    <name type="scientific">Filomicrobium insigne</name>
    <dbReference type="NCBI Taxonomy" id="418854"/>
    <lineage>
        <taxon>Bacteria</taxon>
        <taxon>Pseudomonadati</taxon>
        <taxon>Pseudomonadota</taxon>
        <taxon>Alphaproteobacteria</taxon>
        <taxon>Hyphomicrobiales</taxon>
        <taxon>Hyphomicrobiaceae</taxon>
        <taxon>Filomicrobium</taxon>
    </lineage>
</organism>
<keyword evidence="2" id="KW-1185">Reference proteome</keyword>
<name>A0A1H0LY13_9HYPH</name>
<dbReference type="EMBL" id="FNJC01000002">
    <property type="protein sequence ID" value="SDO72810.1"/>
    <property type="molecule type" value="Genomic_DNA"/>
</dbReference>
<dbReference type="Proteomes" id="UP000198795">
    <property type="component" value="Unassembled WGS sequence"/>
</dbReference>
<accession>A0A1H0LY13</accession>
<protein>
    <submittedName>
        <fullName evidence="1">Uncharacterized protein</fullName>
    </submittedName>
</protein>
<gene>
    <name evidence="1" type="ORF">SAMN04488061_1497</name>
</gene>
<reference evidence="1 2" key="1">
    <citation type="submission" date="2016-10" db="EMBL/GenBank/DDBJ databases">
        <authorList>
            <person name="Varghese N."/>
            <person name="Submissions S."/>
        </authorList>
    </citation>
    <scope>NUCLEOTIDE SEQUENCE [LARGE SCALE GENOMIC DNA]</scope>
    <source>
        <strain evidence="1 2">CGMCC 1.6497</strain>
    </source>
</reference>
<evidence type="ECO:0000313" key="2">
    <source>
        <dbReference type="Proteomes" id="UP000198795"/>
    </source>
</evidence>
<comment type="caution">
    <text evidence="1">The sequence shown here is derived from an EMBL/GenBank/DDBJ whole genome shotgun (WGS) entry which is preliminary data.</text>
</comment>